<protein>
    <recommendedName>
        <fullName evidence="4">DUF3592 domain-containing protein</fullName>
    </recommendedName>
</protein>
<feature type="transmembrane region" description="Helical" evidence="1">
    <location>
        <begin position="6"/>
        <end position="26"/>
    </location>
</feature>
<dbReference type="Proteomes" id="UP001597216">
    <property type="component" value="Unassembled WGS sequence"/>
</dbReference>
<proteinExistence type="predicted"/>
<keyword evidence="1" id="KW-0472">Membrane</keyword>
<name>A0ABW3SXS7_9CAUL</name>
<reference evidence="3" key="1">
    <citation type="journal article" date="2019" name="Int. J. Syst. Evol. Microbiol.">
        <title>The Global Catalogue of Microorganisms (GCM) 10K type strain sequencing project: providing services to taxonomists for standard genome sequencing and annotation.</title>
        <authorList>
            <consortium name="The Broad Institute Genomics Platform"/>
            <consortium name="The Broad Institute Genome Sequencing Center for Infectious Disease"/>
            <person name="Wu L."/>
            <person name="Ma J."/>
        </authorList>
    </citation>
    <scope>NUCLEOTIDE SEQUENCE [LARGE SCALE GENOMIC DNA]</scope>
    <source>
        <strain evidence="3">CCUG 55074</strain>
    </source>
</reference>
<keyword evidence="3" id="KW-1185">Reference proteome</keyword>
<organism evidence="2 3">
    <name type="scientific">Phenylobacterium conjunctum</name>
    <dbReference type="NCBI Taxonomy" id="1298959"/>
    <lineage>
        <taxon>Bacteria</taxon>
        <taxon>Pseudomonadati</taxon>
        <taxon>Pseudomonadota</taxon>
        <taxon>Alphaproteobacteria</taxon>
        <taxon>Caulobacterales</taxon>
        <taxon>Caulobacteraceae</taxon>
        <taxon>Phenylobacterium</taxon>
    </lineage>
</organism>
<keyword evidence="1" id="KW-1133">Transmembrane helix</keyword>
<accession>A0ABW3SXS7</accession>
<comment type="caution">
    <text evidence="2">The sequence shown here is derived from an EMBL/GenBank/DDBJ whole genome shotgun (WGS) entry which is preliminary data.</text>
</comment>
<sequence>MTEYDQRILAACAGLLICLFVLGSFLRTERRRTGPKASVIGTVIGRATSREDGVETSAAIIRYAVNDNVFEITDEIWQPWPTSKVGVRVRLLYPIGRPQDAYRPRPLLRGLVAAGLVALGGAMVAILLGRL</sequence>
<feature type="transmembrane region" description="Helical" evidence="1">
    <location>
        <begin position="107"/>
        <end position="128"/>
    </location>
</feature>
<dbReference type="EMBL" id="JBHTLQ010000001">
    <property type="protein sequence ID" value="MFD1189085.1"/>
    <property type="molecule type" value="Genomic_DNA"/>
</dbReference>
<evidence type="ECO:0000256" key="1">
    <source>
        <dbReference type="SAM" id="Phobius"/>
    </source>
</evidence>
<evidence type="ECO:0000313" key="3">
    <source>
        <dbReference type="Proteomes" id="UP001597216"/>
    </source>
</evidence>
<evidence type="ECO:0008006" key="4">
    <source>
        <dbReference type="Google" id="ProtNLM"/>
    </source>
</evidence>
<gene>
    <name evidence="2" type="ORF">ACFQ27_00710</name>
</gene>
<dbReference type="RefSeq" id="WP_377352011.1">
    <property type="nucleotide sequence ID" value="NZ_JBHTLQ010000001.1"/>
</dbReference>
<evidence type="ECO:0000313" key="2">
    <source>
        <dbReference type="EMBL" id="MFD1189085.1"/>
    </source>
</evidence>
<keyword evidence="1" id="KW-0812">Transmembrane</keyword>